<dbReference type="PROSITE" id="PS50405">
    <property type="entry name" value="GST_CTER"/>
    <property type="match status" value="1"/>
</dbReference>
<evidence type="ECO:0000259" key="2">
    <source>
        <dbReference type="PROSITE" id="PS50405"/>
    </source>
</evidence>
<keyword evidence="4" id="KW-1185">Reference proteome</keyword>
<dbReference type="AlphaFoldDB" id="A0A0C3CXK0"/>
<dbReference type="STRING" id="913774.A0A0C3CXK0"/>
<dbReference type="PANTHER" id="PTHR11571">
    <property type="entry name" value="GLUTATHIONE S-TRANSFERASE"/>
    <property type="match status" value="1"/>
</dbReference>
<protein>
    <recommendedName>
        <fullName evidence="5">GST N-terminal domain-containing protein</fullName>
    </recommendedName>
</protein>
<evidence type="ECO:0000259" key="1">
    <source>
        <dbReference type="PROSITE" id="PS50404"/>
    </source>
</evidence>
<feature type="domain" description="GST N-terminal" evidence="1">
    <location>
        <begin position="5"/>
        <end position="85"/>
    </location>
</feature>
<dbReference type="Gene3D" id="3.40.30.10">
    <property type="entry name" value="Glutaredoxin"/>
    <property type="match status" value="1"/>
</dbReference>
<dbReference type="HOGENOM" id="CLU_1190493_0_0_1"/>
<gene>
    <name evidence="3" type="ORF">OIDMADRAFT_60734</name>
</gene>
<dbReference type="InterPro" id="IPR040079">
    <property type="entry name" value="Glutathione_S-Trfase"/>
</dbReference>
<dbReference type="PANTHER" id="PTHR11571:SF150">
    <property type="entry name" value="GLUTATHIONE S-TRANSFERASE"/>
    <property type="match status" value="1"/>
</dbReference>
<organism evidence="3 4">
    <name type="scientific">Oidiodendron maius (strain Zn)</name>
    <dbReference type="NCBI Taxonomy" id="913774"/>
    <lineage>
        <taxon>Eukaryota</taxon>
        <taxon>Fungi</taxon>
        <taxon>Dikarya</taxon>
        <taxon>Ascomycota</taxon>
        <taxon>Pezizomycotina</taxon>
        <taxon>Leotiomycetes</taxon>
        <taxon>Leotiomycetes incertae sedis</taxon>
        <taxon>Myxotrichaceae</taxon>
        <taxon>Oidiodendron</taxon>
    </lineage>
</organism>
<feature type="domain" description="GST C-terminal" evidence="2">
    <location>
        <begin position="87"/>
        <end position="216"/>
    </location>
</feature>
<evidence type="ECO:0000313" key="4">
    <source>
        <dbReference type="Proteomes" id="UP000054321"/>
    </source>
</evidence>
<dbReference type="InterPro" id="IPR010987">
    <property type="entry name" value="Glutathione-S-Trfase_C-like"/>
</dbReference>
<dbReference type="InterPro" id="IPR004045">
    <property type="entry name" value="Glutathione_S-Trfase_N"/>
</dbReference>
<dbReference type="Gene3D" id="1.20.1050.10">
    <property type="match status" value="1"/>
</dbReference>
<reference evidence="4" key="2">
    <citation type="submission" date="2015-01" db="EMBL/GenBank/DDBJ databases">
        <title>Evolutionary Origins and Diversification of the Mycorrhizal Mutualists.</title>
        <authorList>
            <consortium name="DOE Joint Genome Institute"/>
            <consortium name="Mycorrhizal Genomics Consortium"/>
            <person name="Kohler A."/>
            <person name="Kuo A."/>
            <person name="Nagy L.G."/>
            <person name="Floudas D."/>
            <person name="Copeland A."/>
            <person name="Barry K.W."/>
            <person name="Cichocki N."/>
            <person name="Veneault-Fourrey C."/>
            <person name="LaButti K."/>
            <person name="Lindquist E.A."/>
            <person name="Lipzen A."/>
            <person name="Lundell T."/>
            <person name="Morin E."/>
            <person name="Murat C."/>
            <person name="Riley R."/>
            <person name="Ohm R."/>
            <person name="Sun H."/>
            <person name="Tunlid A."/>
            <person name="Henrissat B."/>
            <person name="Grigoriev I.V."/>
            <person name="Hibbett D.S."/>
            <person name="Martin F."/>
        </authorList>
    </citation>
    <scope>NUCLEOTIDE SEQUENCE [LARGE SCALE GENOMIC DNA]</scope>
    <source>
        <strain evidence="4">Zn</strain>
    </source>
</reference>
<dbReference type="OrthoDB" id="414243at2759"/>
<dbReference type="GO" id="GO:0006749">
    <property type="term" value="P:glutathione metabolic process"/>
    <property type="evidence" value="ECO:0007669"/>
    <property type="project" value="TreeGrafter"/>
</dbReference>
<reference evidence="3 4" key="1">
    <citation type="submission" date="2014-04" db="EMBL/GenBank/DDBJ databases">
        <authorList>
            <consortium name="DOE Joint Genome Institute"/>
            <person name="Kuo A."/>
            <person name="Martino E."/>
            <person name="Perotto S."/>
            <person name="Kohler A."/>
            <person name="Nagy L.G."/>
            <person name="Floudas D."/>
            <person name="Copeland A."/>
            <person name="Barry K.W."/>
            <person name="Cichocki N."/>
            <person name="Veneault-Fourrey C."/>
            <person name="LaButti K."/>
            <person name="Lindquist E.A."/>
            <person name="Lipzen A."/>
            <person name="Lundell T."/>
            <person name="Morin E."/>
            <person name="Murat C."/>
            <person name="Sun H."/>
            <person name="Tunlid A."/>
            <person name="Henrissat B."/>
            <person name="Grigoriev I.V."/>
            <person name="Hibbett D.S."/>
            <person name="Martin F."/>
            <person name="Nordberg H.P."/>
            <person name="Cantor M.N."/>
            <person name="Hua S.X."/>
        </authorList>
    </citation>
    <scope>NUCLEOTIDE SEQUENCE [LARGE SCALE GENOMIC DNA]</scope>
    <source>
        <strain evidence="3 4">Zn</strain>
    </source>
</reference>
<proteinExistence type="predicted"/>
<dbReference type="InParanoid" id="A0A0C3CXK0"/>
<dbReference type="Proteomes" id="UP000054321">
    <property type="component" value="Unassembled WGS sequence"/>
</dbReference>
<evidence type="ECO:0000313" key="3">
    <source>
        <dbReference type="EMBL" id="KIM94407.1"/>
    </source>
</evidence>
<dbReference type="InterPro" id="IPR036282">
    <property type="entry name" value="Glutathione-S-Trfase_C_sf"/>
</dbReference>
<dbReference type="PROSITE" id="PS50404">
    <property type="entry name" value="GST_NTER"/>
    <property type="match status" value="1"/>
</dbReference>
<dbReference type="EMBL" id="KN832890">
    <property type="protein sequence ID" value="KIM94407.1"/>
    <property type="molecule type" value="Genomic_DNA"/>
</dbReference>
<dbReference type="InterPro" id="IPR004046">
    <property type="entry name" value="GST_C"/>
</dbReference>
<accession>A0A0C3CXK0</accession>
<sequence>MSVINHYQVYNRRQQGLAETSRLILEFAGANYENVFVEDWERERDSTPLQQLPVLRVMKEGGEWEQISESHTMERFLSVTLGLMGTMPLEMARMDMYHAAWTDMMSMFMWKVWRAPTDELKRQGASDFWVEFPKFLKKHDLILKSTKGPFYSGPRPSLPDIYAFTWLNRFITKWIPSPPDVITESNYPHILGLWNGVRESEGIKKYIESKRWELPE</sequence>
<dbReference type="GO" id="GO:0004364">
    <property type="term" value="F:glutathione transferase activity"/>
    <property type="evidence" value="ECO:0007669"/>
    <property type="project" value="TreeGrafter"/>
</dbReference>
<evidence type="ECO:0008006" key="5">
    <source>
        <dbReference type="Google" id="ProtNLM"/>
    </source>
</evidence>
<dbReference type="SUPFAM" id="SSF52833">
    <property type="entry name" value="Thioredoxin-like"/>
    <property type="match status" value="1"/>
</dbReference>
<name>A0A0C3CXK0_OIDMZ</name>
<dbReference type="SFLD" id="SFLDS00019">
    <property type="entry name" value="Glutathione_Transferase_(cytos"/>
    <property type="match status" value="1"/>
</dbReference>
<dbReference type="InterPro" id="IPR050213">
    <property type="entry name" value="GST_superfamily"/>
</dbReference>
<dbReference type="Pfam" id="PF14497">
    <property type="entry name" value="GST_C_3"/>
    <property type="match status" value="1"/>
</dbReference>
<dbReference type="SUPFAM" id="SSF47616">
    <property type="entry name" value="GST C-terminal domain-like"/>
    <property type="match status" value="1"/>
</dbReference>
<dbReference type="InterPro" id="IPR036249">
    <property type="entry name" value="Thioredoxin-like_sf"/>
</dbReference>